<dbReference type="RefSeq" id="WP_108142029.1">
    <property type="nucleotide sequence ID" value="NZ_QAXS01000036.1"/>
</dbReference>
<protein>
    <submittedName>
        <fullName evidence="3">C-di-GMP-binding flagellar brake protein YcgR</fullName>
    </submittedName>
</protein>
<dbReference type="AlphaFoldDB" id="A0A2T5RGH6"/>
<dbReference type="SUPFAM" id="SSF141371">
    <property type="entry name" value="PilZ domain-like"/>
    <property type="match status" value="1"/>
</dbReference>
<accession>A0A2T5RGH6</accession>
<reference evidence="3 4" key="1">
    <citation type="submission" date="2018-04" db="EMBL/GenBank/DDBJ databases">
        <title>Subsurface microbial communities from deep shales in Ohio and West Virginia, USA.</title>
        <authorList>
            <person name="Wrighton K."/>
        </authorList>
    </citation>
    <scope>NUCLEOTIDE SEQUENCE [LARGE SCALE GENOMIC DNA]</scope>
    <source>
        <strain evidence="3 4">WC1</strain>
    </source>
</reference>
<dbReference type="InterPro" id="IPR009926">
    <property type="entry name" value="T3SS_YcgR_PilZN"/>
</dbReference>
<evidence type="ECO:0000259" key="1">
    <source>
        <dbReference type="Pfam" id="PF07238"/>
    </source>
</evidence>
<dbReference type="OrthoDB" id="9783080at2"/>
<evidence type="ECO:0000313" key="3">
    <source>
        <dbReference type="EMBL" id="PTV93806.1"/>
    </source>
</evidence>
<keyword evidence="3" id="KW-0966">Cell projection</keyword>
<comment type="caution">
    <text evidence="3">The sequence shown here is derived from an EMBL/GenBank/DDBJ whole genome shotgun (WGS) entry which is preliminary data.</text>
</comment>
<evidence type="ECO:0000259" key="2">
    <source>
        <dbReference type="Pfam" id="PF12945"/>
    </source>
</evidence>
<feature type="domain" description="Type III secretion system flagellar brake protein YcgR PilZN" evidence="2">
    <location>
        <begin position="5"/>
        <end position="86"/>
    </location>
</feature>
<feature type="domain" description="PilZ" evidence="1">
    <location>
        <begin position="95"/>
        <end position="202"/>
    </location>
</feature>
<dbReference type="Proteomes" id="UP000244089">
    <property type="component" value="Unassembled WGS sequence"/>
</dbReference>
<proteinExistence type="predicted"/>
<evidence type="ECO:0000313" key="4">
    <source>
        <dbReference type="Proteomes" id="UP000244089"/>
    </source>
</evidence>
<dbReference type="InterPro" id="IPR009875">
    <property type="entry name" value="PilZ_domain"/>
</dbReference>
<name>A0A2T5RGH6_9FIRM</name>
<dbReference type="Pfam" id="PF07238">
    <property type="entry name" value="PilZ"/>
    <property type="match status" value="1"/>
</dbReference>
<gene>
    <name evidence="3" type="ORF">C8C76_13612</name>
</gene>
<dbReference type="Pfam" id="PF12945">
    <property type="entry name" value="PilZNR"/>
    <property type="match status" value="1"/>
</dbReference>
<dbReference type="EMBL" id="QAXS01000036">
    <property type="protein sequence ID" value="PTV93806.1"/>
    <property type="molecule type" value="Genomic_DNA"/>
</dbReference>
<dbReference type="GO" id="GO:0035438">
    <property type="term" value="F:cyclic-di-GMP binding"/>
    <property type="evidence" value="ECO:0007669"/>
    <property type="project" value="InterPro"/>
</dbReference>
<keyword evidence="3" id="KW-0969">Cilium</keyword>
<organism evidence="3 4">
    <name type="scientific">Halanaerobium saccharolyticum</name>
    <dbReference type="NCBI Taxonomy" id="43595"/>
    <lineage>
        <taxon>Bacteria</taxon>
        <taxon>Bacillati</taxon>
        <taxon>Bacillota</taxon>
        <taxon>Clostridia</taxon>
        <taxon>Halanaerobiales</taxon>
        <taxon>Halanaerobiaceae</taxon>
        <taxon>Halanaerobium</taxon>
    </lineage>
</organism>
<dbReference type="Gene3D" id="2.40.10.220">
    <property type="entry name" value="predicted glycosyltransferase like domains"/>
    <property type="match status" value="1"/>
</dbReference>
<keyword evidence="3" id="KW-0282">Flagellum</keyword>
<sequence length="213" mass="24750">MKELEVNQKLEIEVLSGSYQGNYLSKVADFLKAGVVITGLYREGAPLPLRLNQPVNVYYTTDRAAYKFKSKILKRTNKPIPLLLIERSDSVTRIQRRDYFRLDVTVTVDVYQMVDDQKYPKKISAARLLDISGGGIQMQLKKKFDKGEEILICLKNILAPKEFIKAKIVRSQRENDELNNYGVQFIEIEREQREAIIQWIFAYQRKSRKKGLS</sequence>